<dbReference type="Proteomes" id="UP000800096">
    <property type="component" value="Unassembled WGS sequence"/>
</dbReference>
<dbReference type="PANTHER" id="PTHR43671">
    <property type="entry name" value="SERINE/THREONINE-PROTEIN KINASE NEK"/>
    <property type="match status" value="1"/>
</dbReference>
<keyword evidence="2" id="KW-0723">Serine/threonine-protein kinase</keyword>
<dbReference type="OrthoDB" id="310217at2759"/>
<evidence type="ECO:0000256" key="3">
    <source>
        <dbReference type="ARBA" id="ARBA00022679"/>
    </source>
</evidence>
<reference evidence="10" key="1">
    <citation type="journal article" date="2020" name="Stud. Mycol.">
        <title>101 Dothideomycetes genomes: a test case for predicting lifestyles and emergence of pathogens.</title>
        <authorList>
            <person name="Haridas S."/>
            <person name="Albert R."/>
            <person name="Binder M."/>
            <person name="Bloem J."/>
            <person name="Labutti K."/>
            <person name="Salamov A."/>
            <person name="Andreopoulos B."/>
            <person name="Baker S."/>
            <person name="Barry K."/>
            <person name="Bills G."/>
            <person name="Bluhm B."/>
            <person name="Cannon C."/>
            <person name="Castanera R."/>
            <person name="Culley D."/>
            <person name="Daum C."/>
            <person name="Ezra D."/>
            <person name="Gonzalez J."/>
            <person name="Henrissat B."/>
            <person name="Kuo A."/>
            <person name="Liang C."/>
            <person name="Lipzen A."/>
            <person name="Lutzoni F."/>
            <person name="Magnuson J."/>
            <person name="Mondo S."/>
            <person name="Nolan M."/>
            <person name="Ohm R."/>
            <person name="Pangilinan J."/>
            <person name="Park H.-J."/>
            <person name="Ramirez L."/>
            <person name="Alfaro M."/>
            <person name="Sun H."/>
            <person name="Tritt A."/>
            <person name="Yoshinaga Y."/>
            <person name="Zwiers L.-H."/>
            <person name="Turgeon B."/>
            <person name="Goodwin S."/>
            <person name="Spatafora J."/>
            <person name="Crous P."/>
            <person name="Grigoriev I."/>
        </authorList>
    </citation>
    <scope>NUCLEOTIDE SEQUENCE</scope>
    <source>
        <strain evidence="10">HMLAC05119</strain>
    </source>
</reference>
<accession>A0A6A5QTG7</accession>
<feature type="domain" description="Protein kinase" evidence="9">
    <location>
        <begin position="118"/>
        <end position="396"/>
    </location>
</feature>
<proteinExistence type="predicted"/>
<evidence type="ECO:0000256" key="4">
    <source>
        <dbReference type="ARBA" id="ARBA00022741"/>
    </source>
</evidence>
<dbReference type="Pfam" id="PF00069">
    <property type="entry name" value="Pkinase"/>
    <property type="match status" value="1"/>
</dbReference>
<evidence type="ECO:0000256" key="1">
    <source>
        <dbReference type="ARBA" id="ARBA00012513"/>
    </source>
</evidence>
<dbReference type="GO" id="GO:0005524">
    <property type="term" value="F:ATP binding"/>
    <property type="evidence" value="ECO:0007669"/>
    <property type="project" value="UniProtKB-KW"/>
</dbReference>
<keyword evidence="11" id="KW-1185">Reference proteome</keyword>
<organism evidence="10 11">
    <name type="scientific">Ampelomyces quisqualis</name>
    <name type="common">Powdery mildew agent</name>
    <dbReference type="NCBI Taxonomy" id="50730"/>
    <lineage>
        <taxon>Eukaryota</taxon>
        <taxon>Fungi</taxon>
        <taxon>Dikarya</taxon>
        <taxon>Ascomycota</taxon>
        <taxon>Pezizomycotina</taxon>
        <taxon>Dothideomycetes</taxon>
        <taxon>Pleosporomycetidae</taxon>
        <taxon>Pleosporales</taxon>
        <taxon>Pleosporineae</taxon>
        <taxon>Phaeosphaeriaceae</taxon>
        <taxon>Ampelomyces</taxon>
    </lineage>
</organism>
<dbReference type="EMBL" id="ML979134">
    <property type="protein sequence ID" value="KAF1918148.1"/>
    <property type="molecule type" value="Genomic_DNA"/>
</dbReference>
<keyword evidence="6" id="KW-0067">ATP-binding</keyword>
<dbReference type="GO" id="GO:0005634">
    <property type="term" value="C:nucleus"/>
    <property type="evidence" value="ECO:0007669"/>
    <property type="project" value="TreeGrafter"/>
</dbReference>
<dbReference type="GO" id="GO:0004674">
    <property type="term" value="F:protein serine/threonine kinase activity"/>
    <property type="evidence" value="ECO:0007669"/>
    <property type="project" value="UniProtKB-KW"/>
</dbReference>
<evidence type="ECO:0000256" key="5">
    <source>
        <dbReference type="ARBA" id="ARBA00022777"/>
    </source>
</evidence>
<dbReference type="InterPro" id="IPR011009">
    <property type="entry name" value="Kinase-like_dom_sf"/>
</dbReference>
<evidence type="ECO:0000313" key="10">
    <source>
        <dbReference type="EMBL" id="KAF1918148.1"/>
    </source>
</evidence>
<sequence length="417" mass="46982">MQDETTADSGLEEFEARRFGDEEEFESFFYNLEDWDIDPEDNPGVNHAAAYLRGRPNEYGMHYEALPGAVQSALISIGFEVERGTWFAVWYSFILNTMYADDRMGDKYDEGKMVGDRWTIVSKLGGAEGSFNLGIYIVKNGDGNDEKQGVLKLLSTEAMEPGIARREVSILALLQHPNIVELHQSDIPDHHHDTPWIVAEHCDRGTVAHLVRRYKDSQQPVPDLFAWQILNSLAQAVHYCHHGPLTQTHDDCSSSEPWDEITHRDIILSNIFIQTSNEADNEWEYPVTVKLGDWGCAISQSEWTNGGLKVTDLPTVDAAYKPPEAALPAEATDIYQIGLVMGCIYRTADQPDEHWETWSSSMLFPEQLLLLIASCLATEPGERPTARDLINAVQLLRDTCPVDRPVWSGDLPVMEKM</sequence>
<dbReference type="PANTHER" id="PTHR43671:SF98">
    <property type="entry name" value="SERINE_THREONINE-PROTEIN KINASE NEK11"/>
    <property type="match status" value="1"/>
</dbReference>
<dbReference type="SUPFAM" id="SSF56112">
    <property type="entry name" value="Protein kinase-like (PK-like)"/>
    <property type="match status" value="1"/>
</dbReference>
<dbReference type="PROSITE" id="PS50011">
    <property type="entry name" value="PROTEIN_KINASE_DOM"/>
    <property type="match status" value="1"/>
</dbReference>
<keyword evidence="4" id="KW-0547">Nucleotide-binding</keyword>
<evidence type="ECO:0000256" key="7">
    <source>
        <dbReference type="ARBA" id="ARBA00047899"/>
    </source>
</evidence>
<keyword evidence="5 10" id="KW-0418">Kinase</keyword>
<comment type="catalytic activity">
    <reaction evidence="8">
        <text>L-seryl-[protein] + ATP = O-phospho-L-seryl-[protein] + ADP + H(+)</text>
        <dbReference type="Rhea" id="RHEA:17989"/>
        <dbReference type="Rhea" id="RHEA-COMP:9863"/>
        <dbReference type="Rhea" id="RHEA-COMP:11604"/>
        <dbReference type="ChEBI" id="CHEBI:15378"/>
        <dbReference type="ChEBI" id="CHEBI:29999"/>
        <dbReference type="ChEBI" id="CHEBI:30616"/>
        <dbReference type="ChEBI" id="CHEBI:83421"/>
        <dbReference type="ChEBI" id="CHEBI:456216"/>
        <dbReference type="EC" id="2.7.11.1"/>
    </reaction>
</comment>
<protein>
    <recommendedName>
        <fullName evidence="1">non-specific serine/threonine protein kinase</fullName>
        <ecNumber evidence="1">2.7.11.1</ecNumber>
    </recommendedName>
</protein>
<dbReference type="AlphaFoldDB" id="A0A6A5QTG7"/>
<evidence type="ECO:0000259" key="9">
    <source>
        <dbReference type="PROSITE" id="PS50011"/>
    </source>
</evidence>
<evidence type="ECO:0000313" key="11">
    <source>
        <dbReference type="Proteomes" id="UP000800096"/>
    </source>
</evidence>
<dbReference type="CDD" id="cd00180">
    <property type="entry name" value="PKc"/>
    <property type="match status" value="1"/>
</dbReference>
<keyword evidence="3" id="KW-0808">Transferase</keyword>
<dbReference type="EC" id="2.7.11.1" evidence="1"/>
<dbReference type="Gene3D" id="3.30.200.20">
    <property type="entry name" value="Phosphorylase Kinase, domain 1"/>
    <property type="match status" value="1"/>
</dbReference>
<name>A0A6A5QTG7_AMPQU</name>
<comment type="catalytic activity">
    <reaction evidence="7">
        <text>L-threonyl-[protein] + ATP = O-phospho-L-threonyl-[protein] + ADP + H(+)</text>
        <dbReference type="Rhea" id="RHEA:46608"/>
        <dbReference type="Rhea" id="RHEA-COMP:11060"/>
        <dbReference type="Rhea" id="RHEA-COMP:11605"/>
        <dbReference type="ChEBI" id="CHEBI:15378"/>
        <dbReference type="ChEBI" id="CHEBI:30013"/>
        <dbReference type="ChEBI" id="CHEBI:30616"/>
        <dbReference type="ChEBI" id="CHEBI:61977"/>
        <dbReference type="ChEBI" id="CHEBI:456216"/>
        <dbReference type="EC" id="2.7.11.1"/>
    </reaction>
</comment>
<dbReference type="Gene3D" id="1.10.510.10">
    <property type="entry name" value="Transferase(Phosphotransferase) domain 1"/>
    <property type="match status" value="1"/>
</dbReference>
<dbReference type="InterPro" id="IPR050660">
    <property type="entry name" value="NEK_Ser/Thr_kinase"/>
</dbReference>
<evidence type="ECO:0000256" key="6">
    <source>
        <dbReference type="ARBA" id="ARBA00022840"/>
    </source>
</evidence>
<gene>
    <name evidence="10" type="ORF">BDU57DRAFT_188519</name>
</gene>
<evidence type="ECO:0000256" key="8">
    <source>
        <dbReference type="ARBA" id="ARBA00048679"/>
    </source>
</evidence>
<evidence type="ECO:0000256" key="2">
    <source>
        <dbReference type="ARBA" id="ARBA00022527"/>
    </source>
</evidence>
<dbReference type="InterPro" id="IPR000719">
    <property type="entry name" value="Prot_kinase_dom"/>
</dbReference>